<dbReference type="RefSeq" id="WP_199390987.1">
    <property type="nucleotide sequence ID" value="NZ_JAEMHL010000018.1"/>
</dbReference>
<proteinExistence type="inferred from homology"/>
<dbReference type="SFLD" id="SFLDF00288">
    <property type="entry name" value="HemN-like__clustered_with_nucl"/>
    <property type="match status" value="1"/>
</dbReference>
<dbReference type="InterPro" id="IPR010723">
    <property type="entry name" value="HemN_C"/>
</dbReference>
<evidence type="ECO:0000259" key="11">
    <source>
        <dbReference type="PROSITE" id="PS51918"/>
    </source>
</evidence>
<keyword evidence="10" id="KW-0963">Cytoplasm</keyword>
<dbReference type="SFLD" id="SFLDG01065">
    <property type="entry name" value="anaerobic_coproporphyrinogen-I"/>
    <property type="match status" value="1"/>
</dbReference>
<sequence length="381" mass="41494">MQAGLYIHFPFCLKKCLYCDFNSTAWSGDELDGYVELLLREMELRGQALAEPVQAPTLYLGGGTPSLMAPELVGRLVDQAALRFGLEEGAEVTLEANPGTLTPERLAGYRAAGVNRLSLGIQSFEERLLKTLGRVHTVPQALTAFEQARRAGFDNISIDLMHSLPGQSLDGWRAALGQGIALAPEHVSAYALSIEEGTPFERLYQDGELVLPGEEEAARMFEATTEVLTGAGYVHYEISNFGLPGRFSRHNQSYWSRLSYLGFGSGAHSFWNPDGLGRRWNNAADLDGYRAAINAGLLPERDEVVLSLDDAVAESFFLGLRVLTGLELAPLEERFGADALAGQLTEVERLLQAGLLVANGGRIRLADSSVIIANSIFSRFL</sequence>
<evidence type="ECO:0000256" key="9">
    <source>
        <dbReference type="ARBA" id="ARBA00023186"/>
    </source>
</evidence>
<evidence type="ECO:0000256" key="7">
    <source>
        <dbReference type="ARBA" id="ARBA00023004"/>
    </source>
</evidence>
<comment type="cofactor">
    <cofactor evidence="1">
        <name>[4Fe-4S] cluster</name>
        <dbReference type="ChEBI" id="CHEBI:49883"/>
    </cofactor>
</comment>
<dbReference type="EMBL" id="JAEMHL010000018">
    <property type="protein sequence ID" value="MBJ6752580.1"/>
    <property type="molecule type" value="Genomic_DNA"/>
</dbReference>
<evidence type="ECO:0000256" key="4">
    <source>
        <dbReference type="ARBA" id="ARBA00022617"/>
    </source>
</evidence>
<keyword evidence="6 10" id="KW-0479">Metal-binding</keyword>
<keyword evidence="10" id="KW-0004">4Fe-4S</keyword>
<evidence type="ECO:0000256" key="1">
    <source>
        <dbReference type="ARBA" id="ARBA00001966"/>
    </source>
</evidence>
<dbReference type="SUPFAM" id="SSF102114">
    <property type="entry name" value="Radical SAM enzymes"/>
    <property type="match status" value="1"/>
</dbReference>
<dbReference type="InterPro" id="IPR034505">
    <property type="entry name" value="Coproporphyrinogen-III_oxidase"/>
</dbReference>
<evidence type="ECO:0000313" key="12">
    <source>
        <dbReference type="EMBL" id="MBJ6752580.1"/>
    </source>
</evidence>
<dbReference type="PANTHER" id="PTHR13932">
    <property type="entry name" value="COPROPORPHYRINIGEN III OXIDASE"/>
    <property type="match status" value="1"/>
</dbReference>
<evidence type="ECO:0000256" key="8">
    <source>
        <dbReference type="ARBA" id="ARBA00023014"/>
    </source>
</evidence>
<dbReference type="PROSITE" id="PS51918">
    <property type="entry name" value="RADICAL_SAM"/>
    <property type="match status" value="1"/>
</dbReference>
<dbReference type="SMART" id="SM00729">
    <property type="entry name" value="Elp3"/>
    <property type="match status" value="1"/>
</dbReference>
<accession>A0ABS0YJS9</accession>
<comment type="subcellular location">
    <subcellularLocation>
        <location evidence="10">Cytoplasm</location>
    </subcellularLocation>
</comment>
<reference evidence="12 13" key="1">
    <citation type="submission" date="2020-12" db="EMBL/GenBank/DDBJ databases">
        <title>Geomonas sp. Red421, isolated from paddy soil.</title>
        <authorList>
            <person name="Xu Z."/>
            <person name="Zhang Z."/>
            <person name="Masuda Y."/>
            <person name="Itoh H."/>
            <person name="Senoo K."/>
        </authorList>
    </citation>
    <scope>NUCLEOTIDE SEQUENCE [LARGE SCALE GENOMIC DNA]</scope>
    <source>
        <strain evidence="12 13">Red421</strain>
    </source>
</reference>
<evidence type="ECO:0000256" key="6">
    <source>
        <dbReference type="ARBA" id="ARBA00022723"/>
    </source>
</evidence>
<keyword evidence="8 10" id="KW-0411">Iron-sulfur</keyword>
<keyword evidence="4 10" id="KW-0349">Heme</keyword>
<dbReference type="Proteomes" id="UP000614714">
    <property type="component" value="Unassembled WGS sequence"/>
</dbReference>
<evidence type="ECO:0000256" key="2">
    <source>
        <dbReference type="ARBA" id="ARBA00006100"/>
    </source>
</evidence>
<dbReference type="Gene3D" id="3.20.20.70">
    <property type="entry name" value="Aldolase class I"/>
    <property type="match status" value="1"/>
</dbReference>
<comment type="function">
    <text evidence="10">Probably acts as a heme chaperone, transferring heme to an unknown acceptor. Binds one molecule of heme per monomer, possibly covalently. Binds 1 [4Fe-4S] cluster. The cluster is coordinated with 3 cysteines and an exchangeable S-adenosyl-L-methionine.</text>
</comment>
<evidence type="ECO:0000256" key="10">
    <source>
        <dbReference type="RuleBase" id="RU364116"/>
    </source>
</evidence>
<dbReference type="Pfam" id="PF06969">
    <property type="entry name" value="HemN_C"/>
    <property type="match status" value="1"/>
</dbReference>
<comment type="caution">
    <text evidence="12">The sequence shown here is derived from an EMBL/GenBank/DDBJ whole genome shotgun (WGS) entry which is preliminary data.</text>
</comment>
<keyword evidence="7 10" id="KW-0408">Iron</keyword>
<keyword evidence="9 10" id="KW-0143">Chaperone</keyword>
<organism evidence="12 13">
    <name type="scientific">Geomonas anaerohicana</name>
    <dbReference type="NCBI Taxonomy" id="2798583"/>
    <lineage>
        <taxon>Bacteria</taxon>
        <taxon>Pseudomonadati</taxon>
        <taxon>Thermodesulfobacteriota</taxon>
        <taxon>Desulfuromonadia</taxon>
        <taxon>Geobacterales</taxon>
        <taxon>Geobacteraceae</taxon>
        <taxon>Geomonas</taxon>
    </lineage>
</organism>
<dbReference type="InterPro" id="IPR013785">
    <property type="entry name" value="Aldolase_TIM"/>
</dbReference>
<gene>
    <name evidence="12" type="primary">hemW</name>
    <name evidence="12" type="ORF">JFN91_20380</name>
</gene>
<dbReference type="InterPro" id="IPR004559">
    <property type="entry name" value="HemW-like"/>
</dbReference>
<evidence type="ECO:0000256" key="5">
    <source>
        <dbReference type="ARBA" id="ARBA00022691"/>
    </source>
</evidence>
<evidence type="ECO:0000256" key="3">
    <source>
        <dbReference type="ARBA" id="ARBA00017228"/>
    </source>
</evidence>
<dbReference type="SFLD" id="SFLDF00562">
    <property type="entry name" value="HemN-like__clustered_with_heat"/>
    <property type="match status" value="1"/>
</dbReference>
<dbReference type="PANTHER" id="PTHR13932:SF5">
    <property type="entry name" value="RADICAL S-ADENOSYL METHIONINE DOMAIN-CONTAINING PROTEIN 1, MITOCHONDRIAL"/>
    <property type="match status" value="1"/>
</dbReference>
<evidence type="ECO:0000313" key="13">
    <source>
        <dbReference type="Proteomes" id="UP000614714"/>
    </source>
</evidence>
<dbReference type="InterPro" id="IPR006638">
    <property type="entry name" value="Elp3/MiaA/NifB-like_rSAM"/>
</dbReference>
<comment type="similarity">
    <text evidence="2">Belongs to the anaerobic coproporphyrinogen-III oxidase family. HemW subfamily.</text>
</comment>
<protein>
    <recommendedName>
        <fullName evidence="3 10">Heme chaperone HemW</fullName>
    </recommendedName>
</protein>
<keyword evidence="5 10" id="KW-0949">S-adenosyl-L-methionine</keyword>
<dbReference type="SFLD" id="SFLDS00029">
    <property type="entry name" value="Radical_SAM"/>
    <property type="match status" value="1"/>
</dbReference>
<keyword evidence="13" id="KW-1185">Reference proteome</keyword>
<name>A0ABS0YJS9_9BACT</name>
<dbReference type="NCBIfam" id="TIGR00539">
    <property type="entry name" value="hemN_rel"/>
    <property type="match status" value="1"/>
</dbReference>
<dbReference type="InterPro" id="IPR058240">
    <property type="entry name" value="rSAM_sf"/>
</dbReference>
<feature type="domain" description="Radical SAM core" evidence="11">
    <location>
        <begin position="1"/>
        <end position="231"/>
    </location>
</feature>
<dbReference type="Pfam" id="PF04055">
    <property type="entry name" value="Radical_SAM"/>
    <property type="match status" value="1"/>
</dbReference>
<dbReference type="InterPro" id="IPR007197">
    <property type="entry name" value="rSAM"/>
</dbReference>